<dbReference type="AlphaFoldDB" id="A0AAN9Y1G0"/>
<sequence length="230" mass="26610">MLDGRVLGGLSREEVRQQQTLKYTEDSRKFAEKQKEKEQKKREERWKRYSHVDVGRRLNSDDQEFETDLEFIRNQQQFTYESQSAEGLEWERERENSRAQRENRRREEKLKKYSHVTAGQQLGSFERTTGSGSEGGKRPRRNQQLQQSNYELQSAVNSEHVQQGKPGEWGAGKKNHSKMPPSKKLILKLSQNIFYPPKSAVKVSGQLDGFQRVNGDATVASPATLSSHID</sequence>
<feature type="compositionally biased region" description="Basic and acidic residues" evidence="1">
    <location>
        <begin position="23"/>
        <end position="46"/>
    </location>
</feature>
<feature type="compositionally biased region" description="Polar residues" evidence="1">
    <location>
        <begin position="76"/>
        <end position="85"/>
    </location>
</feature>
<comment type="caution">
    <text evidence="2">The sequence shown here is derived from an EMBL/GenBank/DDBJ whole genome shotgun (WGS) entry which is preliminary data.</text>
</comment>
<feature type="compositionally biased region" description="Basic and acidic residues" evidence="1">
    <location>
        <begin position="89"/>
        <end position="111"/>
    </location>
</feature>
<evidence type="ECO:0000256" key="1">
    <source>
        <dbReference type="SAM" id="MobiDB-lite"/>
    </source>
</evidence>
<evidence type="ECO:0000313" key="2">
    <source>
        <dbReference type="EMBL" id="KAK7582177.1"/>
    </source>
</evidence>
<protein>
    <submittedName>
        <fullName evidence="2">Uncharacterized protein</fullName>
    </submittedName>
</protein>
<reference evidence="2 3" key="1">
    <citation type="submission" date="2024-03" db="EMBL/GenBank/DDBJ databases">
        <title>Adaptation during the transition from Ophiocordyceps entomopathogen to insect associate is accompanied by gene loss and intensified selection.</title>
        <authorList>
            <person name="Ward C.M."/>
            <person name="Onetto C.A."/>
            <person name="Borneman A.R."/>
        </authorList>
    </citation>
    <scope>NUCLEOTIDE SEQUENCE [LARGE SCALE GENOMIC DNA]</scope>
    <source>
        <strain evidence="2">AWRI1</strain>
        <tissue evidence="2">Single Adult Female</tissue>
    </source>
</reference>
<dbReference type="EMBL" id="JBBCAQ010000033">
    <property type="protein sequence ID" value="KAK7582177.1"/>
    <property type="molecule type" value="Genomic_DNA"/>
</dbReference>
<keyword evidence="3" id="KW-1185">Reference proteome</keyword>
<name>A0AAN9Y1G0_9HEMI</name>
<feature type="region of interest" description="Disordered" evidence="1">
    <location>
        <begin position="1"/>
        <end position="46"/>
    </location>
</feature>
<feature type="compositionally biased region" description="Polar residues" evidence="1">
    <location>
        <begin position="117"/>
        <end position="131"/>
    </location>
</feature>
<organism evidence="2 3">
    <name type="scientific">Parthenolecanium corni</name>
    <dbReference type="NCBI Taxonomy" id="536013"/>
    <lineage>
        <taxon>Eukaryota</taxon>
        <taxon>Metazoa</taxon>
        <taxon>Ecdysozoa</taxon>
        <taxon>Arthropoda</taxon>
        <taxon>Hexapoda</taxon>
        <taxon>Insecta</taxon>
        <taxon>Pterygota</taxon>
        <taxon>Neoptera</taxon>
        <taxon>Paraneoptera</taxon>
        <taxon>Hemiptera</taxon>
        <taxon>Sternorrhyncha</taxon>
        <taxon>Coccoidea</taxon>
        <taxon>Coccidae</taxon>
        <taxon>Parthenolecanium</taxon>
    </lineage>
</organism>
<feature type="compositionally biased region" description="Polar residues" evidence="1">
    <location>
        <begin position="142"/>
        <end position="161"/>
    </location>
</feature>
<proteinExistence type="predicted"/>
<accession>A0AAN9Y1G0</accession>
<evidence type="ECO:0000313" key="3">
    <source>
        <dbReference type="Proteomes" id="UP001367676"/>
    </source>
</evidence>
<dbReference type="Proteomes" id="UP001367676">
    <property type="component" value="Unassembled WGS sequence"/>
</dbReference>
<feature type="region of interest" description="Disordered" evidence="1">
    <location>
        <begin position="76"/>
        <end position="180"/>
    </location>
</feature>
<feature type="non-terminal residue" evidence="2">
    <location>
        <position position="230"/>
    </location>
</feature>
<gene>
    <name evidence="2" type="ORF">V9T40_013622</name>
</gene>